<evidence type="ECO:0000313" key="1">
    <source>
        <dbReference type="EMBL" id="JAD37232.1"/>
    </source>
</evidence>
<organism evidence="1">
    <name type="scientific">Arundo donax</name>
    <name type="common">Giant reed</name>
    <name type="synonym">Donax arundinaceus</name>
    <dbReference type="NCBI Taxonomy" id="35708"/>
    <lineage>
        <taxon>Eukaryota</taxon>
        <taxon>Viridiplantae</taxon>
        <taxon>Streptophyta</taxon>
        <taxon>Embryophyta</taxon>
        <taxon>Tracheophyta</taxon>
        <taxon>Spermatophyta</taxon>
        <taxon>Magnoliopsida</taxon>
        <taxon>Liliopsida</taxon>
        <taxon>Poales</taxon>
        <taxon>Poaceae</taxon>
        <taxon>PACMAD clade</taxon>
        <taxon>Arundinoideae</taxon>
        <taxon>Arundineae</taxon>
        <taxon>Arundo</taxon>
    </lineage>
</organism>
<reference evidence="1" key="1">
    <citation type="submission" date="2014-09" db="EMBL/GenBank/DDBJ databases">
        <authorList>
            <person name="Magalhaes I.L.F."/>
            <person name="Oliveira U."/>
            <person name="Santos F.R."/>
            <person name="Vidigal T.H.D.A."/>
            <person name="Brescovit A.D."/>
            <person name="Santos A.J."/>
        </authorList>
    </citation>
    <scope>NUCLEOTIDE SEQUENCE</scope>
    <source>
        <tissue evidence="1">Shoot tissue taken approximately 20 cm above the soil surface</tissue>
    </source>
</reference>
<sequence>MGVPLLGCCLIHLDRKGT</sequence>
<dbReference type="EMBL" id="GBRH01260663">
    <property type="protein sequence ID" value="JAD37232.1"/>
    <property type="molecule type" value="Transcribed_RNA"/>
</dbReference>
<accession>A0A0A8ZQW2</accession>
<proteinExistence type="predicted"/>
<protein>
    <submittedName>
        <fullName evidence="1">Uncharacterized protein</fullName>
    </submittedName>
</protein>
<dbReference type="AlphaFoldDB" id="A0A0A8ZQW2"/>
<reference evidence="1" key="2">
    <citation type="journal article" date="2015" name="Data Brief">
        <title>Shoot transcriptome of the giant reed, Arundo donax.</title>
        <authorList>
            <person name="Barrero R.A."/>
            <person name="Guerrero F.D."/>
            <person name="Moolhuijzen P."/>
            <person name="Goolsby J.A."/>
            <person name="Tidwell J."/>
            <person name="Bellgard S.E."/>
            <person name="Bellgard M.I."/>
        </authorList>
    </citation>
    <scope>NUCLEOTIDE SEQUENCE</scope>
    <source>
        <tissue evidence="1">Shoot tissue taken approximately 20 cm above the soil surface</tissue>
    </source>
</reference>
<name>A0A0A8ZQW2_ARUDO</name>